<feature type="transmembrane region" description="Helical" evidence="1">
    <location>
        <begin position="316"/>
        <end position="338"/>
    </location>
</feature>
<comment type="caution">
    <text evidence="2">The sequence shown here is derived from an EMBL/GenBank/DDBJ whole genome shotgun (WGS) entry which is preliminary data.</text>
</comment>
<evidence type="ECO:0000313" key="3">
    <source>
        <dbReference type="Proteomes" id="UP000284579"/>
    </source>
</evidence>
<dbReference type="EMBL" id="QRHO01000012">
    <property type="protein sequence ID" value="RHF82859.1"/>
    <property type="molecule type" value="Genomic_DNA"/>
</dbReference>
<feature type="transmembrane region" description="Helical" evidence="1">
    <location>
        <begin position="127"/>
        <end position="144"/>
    </location>
</feature>
<feature type="transmembrane region" description="Helical" evidence="1">
    <location>
        <begin position="392"/>
        <end position="414"/>
    </location>
</feature>
<feature type="transmembrane region" description="Helical" evidence="1">
    <location>
        <begin position="220"/>
        <end position="241"/>
    </location>
</feature>
<feature type="transmembrane region" description="Helical" evidence="1">
    <location>
        <begin position="253"/>
        <end position="272"/>
    </location>
</feature>
<dbReference type="Proteomes" id="UP000284579">
    <property type="component" value="Unassembled WGS sequence"/>
</dbReference>
<feature type="transmembrane region" description="Helical" evidence="1">
    <location>
        <begin position="20"/>
        <end position="38"/>
    </location>
</feature>
<keyword evidence="1" id="KW-0812">Transmembrane</keyword>
<keyword evidence="1" id="KW-0472">Membrane</keyword>
<protein>
    <recommendedName>
        <fullName evidence="4">Glycosyltransferase RgtA/B/C/D-like domain-containing protein</fullName>
    </recommendedName>
</protein>
<evidence type="ECO:0000313" key="2">
    <source>
        <dbReference type="EMBL" id="RHF82859.1"/>
    </source>
</evidence>
<dbReference type="RefSeq" id="WP_118199108.1">
    <property type="nucleotide sequence ID" value="NZ_QRHO01000012.1"/>
</dbReference>
<organism evidence="2 3">
    <name type="scientific">Coprococcus comes</name>
    <dbReference type="NCBI Taxonomy" id="410072"/>
    <lineage>
        <taxon>Bacteria</taxon>
        <taxon>Bacillati</taxon>
        <taxon>Bacillota</taxon>
        <taxon>Clostridia</taxon>
        <taxon>Lachnospirales</taxon>
        <taxon>Lachnospiraceae</taxon>
        <taxon>Coprococcus</taxon>
    </lineage>
</organism>
<sequence>MQIKKGLNKLVDRVEKTNIYIIFVVILCIQVLFMLYYCNMKKGYFVDEIWSYGLSNSYYHAQLEDNNSLENVKISSELFKKYLTVDEGKNFKFGSVVNNQMHDAHPPLFYMVLHSVSSLFTGTFSKWFGLIPNIIYFVIVMFLLLKISQCVSDNNIFFIAVQVLYGFSIGAINSVTYIRMYMLLTLWCLLFLLENIYLYQKEKLKLSNYILLGIATLGGMYTHFFFIIFACPVVLLNLLYLYKEKSGKGLLKYILTGVIGGISAILLFPTYIQKISGNDGNSNSAQTHANMRNFSDWSNRLKAYWADVSSELFGSVWGVIIGICVIIIISYIFSRLVFNIKLKKTEKGLICIIIEKNDFEKKKIVIRKSVFIIGGILFICAFYYILVCKITLFISNRFMMCIYPLLVLLMCLLLEKTVKVCTKKKVKQALTMGIISIFIIGVTFYANDPEYIYEEKGMIATELENYTNVPCLYVYTAPYRMLNNALNLMNTKTIYQSNLDNLKKNINSVNNSSEQLILYVDTLVSDQGMEMDDCVEYIKSSLNYNKVKWLGTDDMSVIYCLER</sequence>
<name>A0A414QPZ3_9FIRM</name>
<feature type="transmembrane region" description="Helical" evidence="1">
    <location>
        <begin position="426"/>
        <end position="446"/>
    </location>
</feature>
<accession>A0A414QPZ3</accession>
<feature type="transmembrane region" description="Helical" evidence="1">
    <location>
        <begin position="369"/>
        <end position="386"/>
    </location>
</feature>
<proteinExistence type="predicted"/>
<evidence type="ECO:0008006" key="4">
    <source>
        <dbReference type="Google" id="ProtNLM"/>
    </source>
</evidence>
<dbReference type="AlphaFoldDB" id="A0A414QPZ3"/>
<reference evidence="2 3" key="1">
    <citation type="submission" date="2018-08" db="EMBL/GenBank/DDBJ databases">
        <title>A genome reference for cultivated species of the human gut microbiota.</title>
        <authorList>
            <person name="Zou Y."/>
            <person name="Xue W."/>
            <person name="Luo G."/>
        </authorList>
    </citation>
    <scope>NUCLEOTIDE SEQUENCE [LARGE SCALE GENOMIC DNA]</scope>
    <source>
        <strain evidence="2 3">AM23-3</strain>
    </source>
</reference>
<evidence type="ECO:0000256" key="1">
    <source>
        <dbReference type="SAM" id="Phobius"/>
    </source>
</evidence>
<feature type="transmembrane region" description="Helical" evidence="1">
    <location>
        <begin position="156"/>
        <end position="173"/>
    </location>
</feature>
<keyword evidence="1" id="KW-1133">Transmembrane helix</keyword>
<gene>
    <name evidence="2" type="ORF">DW656_10295</name>
</gene>